<dbReference type="Proteomes" id="UP000199086">
    <property type="component" value="Unassembled WGS sequence"/>
</dbReference>
<keyword evidence="3" id="KW-1185">Reference proteome</keyword>
<evidence type="ECO:0000313" key="2">
    <source>
        <dbReference type="EMBL" id="SDB83615.1"/>
    </source>
</evidence>
<keyword evidence="1" id="KW-1133">Transmembrane helix</keyword>
<reference evidence="2 3" key="1">
    <citation type="submission" date="2016-06" db="EMBL/GenBank/DDBJ databases">
        <authorList>
            <person name="Olsen C.W."/>
            <person name="Carey S."/>
            <person name="Hinshaw L."/>
            <person name="Karasin A.I."/>
        </authorList>
    </citation>
    <scope>NUCLEOTIDE SEQUENCE [LARGE SCALE GENOMIC DNA]</scope>
    <source>
        <strain evidence="2 3">LZ-22</strain>
    </source>
</reference>
<evidence type="ECO:0000313" key="3">
    <source>
        <dbReference type="Proteomes" id="UP000199086"/>
    </source>
</evidence>
<keyword evidence="1" id="KW-0812">Transmembrane</keyword>
<keyword evidence="1" id="KW-0472">Membrane</keyword>
<dbReference type="AlphaFoldDB" id="A0A1G6GPC4"/>
<dbReference type="RefSeq" id="WP_175557382.1">
    <property type="nucleotide sequence ID" value="NZ_FMYF01000004.1"/>
</dbReference>
<protein>
    <submittedName>
        <fullName evidence="2">Uncharacterized protein</fullName>
    </submittedName>
</protein>
<gene>
    <name evidence="2" type="ORF">GA0111570_104167</name>
</gene>
<feature type="transmembrane region" description="Helical" evidence="1">
    <location>
        <begin position="36"/>
        <end position="54"/>
    </location>
</feature>
<accession>A0A1G6GPC4</accession>
<proteinExistence type="predicted"/>
<feature type="transmembrane region" description="Helical" evidence="1">
    <location>
        <begin position="7"/>
        <end position="30"/>
    </location>
</feature>
<name>A0A1G6GPC4_9ACTN</name>
<dbReference type="EMBL" id="FMYF01000004">
    <property type="protein sequence ID" value="SDB83615.1"/>
    <property type="molecule type" value="Genomic_DNA"/>
</dbReference>
<sequence length="57" mass="6569">MARHLTMASVLYVLVMVVLVVGVDLLFFRGHLWPRLMANVGIVLVFAAFYFRFLRQA</sequence>
<organism evidence="2 3">
    <name type="scientific">Raineyella antarctica</name>
    <dbReference type="NCBI Taxonomy" id="1577474"/>
    <lineage>
        <taxon>Bacteria</taxon>
        <taxon>Bacillati</taxon>
        <taxon>Actinomycetota</taxon>
        <taxon>Actinomycetes</taxon>
        <taxon>Propionibacteriales</taxon>
        <taxon>Propionibacteriaceae</taxon>
        <taxon>Raineyella</taxon>
    </lineage>
</organism>
<dbReference type="STRING" id="1577474.GA0111570_104167"/>
<evidence type="ECO:0000256" key="1">
    <source>
        <dbReference type="SAM" id="Phobius"/>
    </source>
</evidence>